<evidence type="ECO:0000256" key="6">
    <source>
        <dbReference type="SAM" id="MobiDB-lite"/>
    </source>
</evidence>
<dbReference type="AlphaFoldDB" id="A0A8D2F3H8"/>
<dbReference type="CDD" id="cd11956">
    <property type="entry name" value="SH3_srGAP4"/>
    <property type="match status" value="1"/>
</dbReference>
<feature type="region of interest" description="Disordered" evidence="6">
    <location>
        <begin position="290"/>
        <end position="321"/>
    </location>
</feature>
<evidence type="ECO:0000259" key="8">
    <source>
        <dbReference type="PROSITE" id="PS50238"/>
    </source>
</evidence>
<dbReference type="InterPro" id="IPR001452">
    <property type="entry name" value="SH3_domain"/>
</dbReference>
<dbReference type="InterPro" id="IPR051627">
    <property type="entry name" value="SLIT-ROBO_RhoGAP"/>
</dbReference>
<evidence type="ECO:0000256" key="4">
    <source>
        <dbReference type="PROSITE-ProRule" id="PRU00192"/>
    </source>
</evidence>
<feature type="region of interest" description="Disordered" evidence="6">
    <location>
        <begin position="630"/>
        <end position="649"/>
    </location>
</feature>
<dbReference type="Ensembl" id="ENSTGET00000016993.1">
    <property type="protein sequence ID" value="ENSTGEP00000014180.1"/>
    <property type="gene ID" value="ENSTGEG00000011498.1"/>
</dbReference>
<dbReference type="InterPro" id="IPR008936">
    <property type="entry name" value="Rho_GTPase_activation_prot"/>
</dbReference>
<reference evidence="10" key="3">
    <citation type="submission" date="2025-09" db="UniProtKB">
        <authorList>
            <consortium name="Ensembl"/>
        </authorList>
    </citation>
    <scope>IDENTIFICATION</scope>
</reference>
<feature type="compositionally biased region" description="Low complexity" evidence="6">
    <location>
        <begin position="746"/>
        <end position="756"/>
    </location>
</feature>
<keyword evidence="3 5" id="KW-0175">Coiled coil</keyword>
<dbReference type="PROSITE" id="PS51741">
    <property type="entry name" value="F_BAR"/>
    <property type="match status" value="1"/>
</dbReference>
<dbReference type="FunFam" id="1.10.555.10:FF:000026">
    <property type="entry name" value="Rho GTPase activating protein 4"/>
    <property type="match status" value="1"/>
</dbReference>
<dbReference type="GO" id="GO:0005096">
    <property type="term" value="F:GTPase activator activity"/>
    <property type="evidence" value="ECO:0007669"/>
    <property type="project" value="UniProtKB-KW"/>
</dbReference>
<evidence type="ECO:0000256" key="3">
    <source>
        <dbReference type="ARBA" id="ARBA00023054"/>
    </source>
</evidence>
<dbReference type="SUPFAM" id="SSF48350">
    <property type="entry name" value="GTPase activation domain, GAP"/>
    <property type="match status" value="1"/>
</dbReference>
<feature type="compositionally biased region" description="Basic and acidic residues" evidence="6">
    <location>
        <begin position="290"/>
        <end position="300"/>
    </location>
</feature>
<dbReference type="InterPro" id="IPR001060">
    <property type="entry name" value="FCH_dom"/>
</dbReference>
<dbReference type="FunFam" id="2.30.30.40:FF:000404">
    <property type="entry name" value="Rho GTPase-activating protein 4"/>
    <property type="match status" value="1"/>
</dbReference>
<dbReference type="Gene3D" id="1.20.1270.60">
    <property type="entry name" value="Arfaptin homology (AH) domain/BAR domain"/>
    <property type="match status" value="1"/>
</dbReference>
<feature type="region of interest" description="Disordered" evidence="6">
    <location>
        <begin position="224"/>
        <end position="257"/>
    </location>
</feature>
<dbReference type="PANTHER" id="PTHR14166">
    <property type="entry name" value="SLIT-ROBO RHO GTPASE ACTIVATING PROTEIN"/>
    <property type="match status" value="1"/>
</dbReference>
<dbReference type="InterPro" id="IPR000198">
    <property type="entry name" value="RhoGAP_dom"/>
</dbReference>
<feature type="domain" description="SH3" evidence="7">
    <location>
        <begin position="568"/>
        <end position="627"/>
    </location>
</feature>
<keyword evidence="2" id="KW-0343">GTPase activation</keyword>
<evidence type="ECO:0000259" key="9">
    <source>
        <dbReference type="PROSITE" id="PS51741"/>
    </source>
</evidence>
<evidence type="ECO:0000256" key="5">
    <source>
        <dbReference type="PROSITE-ProRule" id="PRU01077"/>
    </source>
</evidence>
<evidence type="ECO:0000256" key="2">
    <source>
        <dbReference type="ARBA" id="ARBA00022468"/>
    </source>
</evidence>
<dbReference type="SMART" id="SM00324">
    <property type="entry name" value="RhoGAP"/>
    <property type="match status" value="1"/>
</dbReference>
<dbReference type="Pfam" id="PF00620">
    <property type="entry name" value="RhoGAP"/>
    <property type="match status" value="1"/>
</dbReference>
<evidence type="ECO:0000256" key="1">
    <source>
        <dbReference type="ARBA" id="ARBA00022443"/>
    </source>
</evidence>
<dbReference type="Pfam" id="PF00611">
    <property type="entry name" value="FCH"/>
    <property type="match status" value="1"/>
</dbReference>
<dbReference type="PROSITE" id="PS50002">
    <property type="entry name" value="SH3"/>
    <property type="match status" value="1"/>
</dbReference>
<name>A0A8D2F3H8_THEGE</name>
<accession>A0A8D2F3H8</accession>
<dbReference type="SMART" id="SM00055">
    <property type="entry name" value="FCH"/>
    <property type="match status" value="1"/>
</dbReference>
<dbReference type="Gene3D" id="1.10.555.10">
    <property type="entry name" value="Rho GTPase activation protein"/>
    <property type="match status" value="1"/>
</dbReference>
<dbReference type="SMART" id="SM00326">
    <property type="entry name" value="SH3"/>
    <property type="match status" value="1"/>
</dbReference>
<dbReference type="Proteomes" id="UP000694411">
    <property type="component" value="Chromosome X"/>
</dbReference>
<dbReference type="InterPro" id="IPR031160">
    <property type="entry name" value="F_BAR_dom"/>
</dbReference>
<dbReference type="PROSITE" id="PS50238">
    <property type="entry name" value="RHOGAP"/>
    <property type="match status" value="1"/>
</dbReference>
<keyword evidence="1 4" id="KW-0728">SH3 domain</keyword>
<feature type="region of interest" description="Disordered" evidence="6">
    <location>
        <begin position="711"/>
        <end position="768"/>
    </location>
</feature>
<dbReference type="Gene3D" id="2.30.30.40">
    <property type="entry name" value="SH3 Domains"/>
    <property type="match status" value="1"/>
</dbReference>
<reference evidence="10" key="1">
    <citation type="submission" date="2018-05" db="EMBL/GenBank/DDBJ databases">
        <title>Whole genome of Theropithecus gelada.</title>
        <authorList>
            <person name="Chiou K.L."/>
            <person name="Snyder-Mackler N."/>
        </authorList>
    </citation>
    <scope>NUCLEOTIDE SEQUENCE [LARGE SCALE GENOMIC DNA]</scope>
</reference>
<evidence type="ECO:0000313" key="10">
    <source>
        <dbReference type="Ensembl" id="ENSTGEP00000014180.1"/>
    </source>
</evidence>
<dbReference type="SUPFAM" id="SSF50044">
    <property type="entry name" value="SH3-domain"/>
    <property type="match status" value="1"/>
</dbReference>
<sequence length="768" mass="85406">MAAHGKLRRERGLQAEYETQVKEMRWQLSEQLRCLELQGELRRELLQELAEFMRRRAEVELEYSRGLEKLAERFSSRGGRLGSSREHQSFRKEPSLLSPLHCWAVLLQHTRQQSRESAALSEVLAGPLAQRLSHIAEDVGRLVKKSRDLEQQLQDELLEVVSELQTVAEICVEMELQDEILPRAQNIQSRLDRQTIETEEVNKTLKATLQALLEVVASDDGDVLDSFQTSPSTESLKSTSSDPGSRQAGRRRGQQQETETFYLTKLQEYLSGRSILAKLQAKHEKLQEALQRGDKEEREMSWTQYTQRKFQKSRHPRPSSQYNQRLFGGDMEKFIQCSGQPVPLVVESCIRFINLNGLQHEGIFRVSGAQLRVSEIRDAFERGEDPLVEGCTAHDLDSVAGVLKLYFRSLEPPLFPPDLFSELLASSELEATAERVEHVSRLLWRLPAPVLVVLRYLFNFLNHLAQYSDENMMDPYNLAVCFGPTLLPVPAGQDPVALQGRVNQLVQTLILQPDRVFPPLTSLPGPVYEKCMAPPSASCLGDAQLESLGADNEPELEAEMLAQEDDLEGVVEAVACFAYTGRTAQELSFRRGDVLRLHERASSDWWRGEHNGVRGLIPHKYITLPEGAEKQVVGAGPQTAGESGSSPEGLLASELVHRPEPCISPEAMGLSGHRRRCLVPASPEQHVEVDKAVAQNMDSVFKELLGKTSVRQGLGPASATSPSPGPRSPKAPAGSRLGKNKGFSRGPGAPASPSASHPQGLDTTPKPH</sequence>
<dbReference type="SUPFAM" id="SSF103657">
    <property type="entry name" value="BAR/IMD domain-like"/>
    <property type="match status" value="1"/>
</dbReference>
<keyword evidence="11" id="KW-1185">Reference proteome</keyword>
<dbReference type="InterPro" id="IPR036028">
    <property type="entry name" value="SH3-like_dom_sf"/>
</dbReference>
<proteinExistence type="predicted"/>
<feature type="domain" description="F-BAR" evidence="9">
    <location>
        <begin position="19"/>
        <end position="165"/>
    </location>
</feature>
<dbReference type="InterPro" id="IPR035678">
    <property type="entry name" value="srGAP4_SH3"/>
</dbReference>
<dbReference type="GO" id="GO:0007165">
    <property type="term" value="P:signal transduction"/>
    <property type="evidence" value="ECO:0007669"/>
    <property type="project" value="InterPro"/>
</dbReference>
<evidence type="ECO:0000313" key="11">
    <source>
        <dbReference type="Proteomes" id="UP000694411"/>
    </source>
</evidence>
<organism evidence="10 11">
    <name type="scientific">Theropithecus gelada</name>
    <name type="common">Gelada baboon</name>
    <dbReference type="NCBI Taxonomy" id="9565"/>
    <lineage>
        <taxon>Eukaryota</taxon>
        <taxon>Metazoa</taxon>
        <taxon>Chordata</taxon>
        <taxon>Craniata</taxon>
        <taxon>Vertebrata</taxon>
        <taxon>Euteleostomi</taxon>
        <taxon>Mammalia</taxon>
        <taxon>Eutheria</taxon>
        <taxon>Euarchontoglires</taxon>
        <taxon>Primates</taxon>
        <taxon>Haplorrhini</taxon>
        <taxon>Catarrhini</taxon>
        <taxon>Cercopithecidae</taxon>
        <taxon>Cercopithecinae</taxon>
        <taxon>Theropithecus</taxon>
    </lineage>
</organism>
<reference evidence="10" key="2">
    <citation type="submission" date="2025-08" db="UniProtKB">
        <authorList>
            <consortium name="Ensembl"/>
        </authorList>
    </citation>
    <scope>IDENTIFICATION</scope>
</reference>
<dbReference type="InterPro" id="IPR027267">
    <property type="entry name" value="AH/BAR_dom_sf"/>
</dbReference>
<feature type="compositionally biased region" description="Low complexity" evidence="6">
    <location>
        <begin position="229"/>
        <end position="241"/>
    </location>
</feature>
<dbReference type="Pfam" id="PF14604">
    <property type="entry name" value="SH3_9"/>
    <property type="match status" value="1"/>
</dbReference>
<evidence type="ECO:0000259" key="7">
    <source>
        <dbReference type="PROSITE" id="PS50002"/>
    </source>
</evidence>
<protein>
    <submittedName>
        <fullName evidence="10">Rho GTPase activating protein 4</fullName>
    </submittedName>
</protein>
<gene>
    <name evidence="10" type="primary">ARHGAP4</name>
</gene>
<feature type="domain" description="Rho-GAP" evidence="8">
    <location>
        <begin position="329"/>
        <end position="517"/>
    </location>
</feature>